<dbReference type="PROSITE" id="PS00674">
    <property type="entry name" value="AAA"/>
    <property type="match status" value="1"/>
</dbReference>
<reference evidence="15 16" key="1">
    <citation type="journal article" date="2015" name="Mol. Plant Microbe Interact.">
        <title>Genome, transcriptome, and functional analyses of Penicillium expansum provide new insights into secondary metabolism and pathogenicity.</title>
        <authorList>
            <person name="Ballester A.R."/>
            <person name="Marcet-Houben M."/>
            <person name="Levin E."/>
            <person name="Sela N."/>
            <person name="Selma-Lazaro C."/>
            <person name="Carmona L."/>
            <person name="Wisniewski M."/>
            <person name="Droby S."/>
            <person name="Gonzalez-Candelas L."/>
            <person name="Gabaldon T."/>
        </authorList>
    </citation>
    <scope>NUCLEOTIDE SEQUENCE [LARGE SCALE GENOMIC DNA]</scope>
    <source>
        <strain evidence="15 16">MD-8</strain>
    </source>
</reference>
<dbReference type="HOGENOM" id="CLU_010189_4_4_1"/>
<evidence type="ECO:0000313" key="16">
    <source>
        <dbReference type="Proteomes" id="UP000030143"/>
    </source>
</evidence>
<evidence type="ECO:0000256" key="1">
    <source>
        <dbReference type="ARBA" id="ARBA00004434"/>
    </source>
</evidence>
<dbReference type="RefSeq" id="XP_016596102.1">
    <property type="nucleotide sequence ID" value="XM_016743380.1"/>
</dbReference>
<accession>A0A0A2JMI7</accession>
<dbReference type="VEuPathDB" id="FungiDB:PEXP_098110"/>
<dbReference type="CDD" id="cd19510">
    <property type="entry name" value="RecA-like_BCS1"/>
    <property type="match status" value="1"/>
</dbReference>
<keyword evidence="10" id="KW-0472">Membrane</keyword>
<evidence type="ECO:0000313" key="15">
    <source>
        <dbReference type="EMBL" id="KGO53500.1"/>
    </source>
</evidence>
<keyword evidence="9" id="KW-0496">Mitochondrion</keyword>
<keyword evidence="5" id="KW-0999">Mitochondrion inner membrane</keyword>
<dbReference type="Pfam" id="PF08740">
    <property type="entry name" value="BCS1_N"/>
    <property type="match status" value="1"/>
</dbReference>
<dbReference type="Gene3D" id="3.40.50.300">
    <property type="entry name" value="P-loop containing nucleotide triphosphate hydrolases"/>
    <property type="match status" value="1"/>
</dbReference>
<evidence type="ECO:0000256" key="3">
    <source>
        <dbReference type="ARBA" id="ARBA00022692"/>
    </source>
</evidence>
<evidence type="ECO:0000259" key="14">
    <source>
        <dbReference type="SMART" id="SM01024"/>
    </source>
</evidence>
<feature type="domain" description="AAA+ ATPase" evidence="13">
    <location>
        <begin position="245"/>
        <end position="378"/>
    </location>
</feature>
<evidence type="ECO:0008006" key="17">
    <source>
        <dbReference type="Google" id="ProtNLM"/>
    </source>
</evidence>
<dbReference type="Proteomes" id="UP000030143">
    <property type="component" value="Unassembled WGS sequence"/>
</dbReference>
<dbReference type="InterPro" id="IPR003959">
    <property type="entry name" value="ATPase_AAA_core"/>
</dbReference>
<evidence type="ECO:0000256" key="4">
    <source>
        <dbReference type="ARBA" id="ARBA00022741"/>
    </source>
</evidence>
<dbReference type="GO" id="GO:0005743">
    <property type="term" value="C:mitochondrial inner membrane"/>
    <property type="evidence" value="ECO:0007669"/>
    <property type="project" value="UniProtKB-SubCell"/>
</dbReference>
<keyword evidence="6" id="KW-0378">Hydrolase</keyword>
<name>A0A0A2JMI7_PENEN</name>
<dbReference type="SMART" id="SM01024">
    <property type="entry name" value="BCS1_N"/>
    <property type="match status" value="1"/>
</dbReference>
<keyword evidence="7 12" id="KW-0067">ATP-binding</keyword>
<evidence type="ECO:0000256" key="6">
    <source>
        <dbReference type="ARBA" id="ARBA00022801"/>
    </source>
</evidence>
<evidence type="ECO:0000256" key="7">
    <source>
        <dbReference type="ARBA" id="ARBA00022840"/>
    </source>
</evidence>
<evidence type="ECO:0000256" key="9">
    <source>
        <dbReference type="ARBA" id="ARBA00023128"/>
    </source>
</evidence>
<evidence type="ECO:0000259" key="13">
    <source>
        <dbReference type="SMART" id="SM00382"/>
    </source>
</evidence>
<evidence type="ECO:0000256" key="12">
    <source>
        <dbReference type="RuleBase" id="RU003651"/>
    </source>
</evidence>
<comment type="subcellular location">
    <subcellularLocation>
        <location evidence="1">Mitochondrion inner membrane</location>
        <topology evidence="1">Single-pass membrane protein</topology>
    </subcellularLocation>
</comment>
<keyword evidence="16" id="KW-1185">Reference proteome</keyword>
<dbReference type="Pfam" id="PF00004">
    <property type="entry name" value="AAA"/>
    <property type="match status" value="1"/>
</dbReference>
<dbReference type="AlphaFoldDB" id="A0A0A2JMI7"/>
<evidence type="ECO:0000256" key="10">
    <source>
        <dbReference type="ARBA" id="ARBA00023136"/>
    </source>
</evidence>
<dbReference type="EMBL" id="JQFZ01000250">
    <property type="protein sequence ID" value="KGO53500.1"/>
    <property type="molecule type" value="Genomic_DNA"/>
</dbReference>
<keyword evidence="3" id="KW-0812">Transmembrane</keyword>
<dbReference type="InterPro" id="IPR003960">
    <property type="entry name" value="ATPase_AAA_CS"/>
</dbReference>
<comment type="catalytic activity">
    <reaction evidence="11">
        <text>ATP + H2O = ADP + phosphate + H(+)</text>
        <dbReference type="Rhea" id="RHEA:13065"/>
        <dbReference type="ChEBI" id="CHEBI:15377"/>
        <dbReference type="ChEBI" id="CHEBI:15378"/>
        <dbReference type="ChEBI" id="CHEBI:30616"/>
        <dbReference type="ChEBI" id="CHEBI:43474"/>
        <dbReference type="ChEBI" id="CHEBI:456216"/>
    </reaction>
    <physiologicalReaction direction="left-to-right" evidence="11">
        <dbReference type="Rhea" id="RHEA:13066"/>
    </physiologicalReaction>
</comment>
<dbReference type="Pfam" id="PF25426">
    <property type="entry name" value="AAA_lid_BCS1"/>
    <property type="match status" value="1"/>
</dbReference>
<dbReference type="GeneID" id="27678799"/>
<dbReference type="InterPro" id="IPR057495">
    <property type="entry name" value="AAA_lid_BCS1"/>
</dbReference>
<proteinExistence type="inferred from homology"/>
<comment type="caution">
    <text evidence="15">The sequence shown here is derived from an EMBL/GenBank/DDBJ whole genome shotgun (WGS) entry which is preliminary data.</text>
</comment>
<gene>
    <name evidence="15" type="ORF">PEX2_061080</name>
</gene>
<keyword evidence="4 12" id="KW-0547">Nucleotide-binding</keyword>
<organism evidence="15 16">
    <name type="scientific">Penicillium expansum</name>
    <name type="common">Blue mold rot fungus</name>
    <dbReference type="NCBI Taxonomy" id="27334"/>
    <lineage>
        <taxon>Eukaryota</taxon>
        <taxon>Fungi</taxon>
        <taxon>Dikarya</taxon>
        <taxon>Ascomycota</taxon>
        <taxon>Pezizomycotina</taxon>
        <taxon>Eurotiomycetes</taxon>
        <taxon>Eurotiomycetidae</taxon>
        <taxon>Eurotiales</taxon>
        <taxon>Aspergillaceae</taxon>
        <taxon>Penicillium</taxon>
    </lineage>
</organism>
<sequence length="471" mass="53615">MNAINGGSSYHNPSQMSLLDIFFPGLSMVSASAQQLFAGNLDSYTRLLCTVGMFVLFTRYAIRYVWELVRSYFTSTIHVSYYDEAYDMLVDWIAHQPFVRNAHSLIARVRSPQRTTIQSQEKKKPLTFSPWDGSFPFWYKGHLLILHCAVKDHREDIYISSIGLYPNILKQLVEECRGNYLNNIDKKITVFEHREGDWKKTRLRPVRPVSTVIMDKDVQDDLLRDVKDFLNEDTQKWYADRGIPYQRGYLLYGPPGTGKSSFSLSLAGEFELDIYTLQLSGISDSKLMKLFSELPPHCIVLLEDVDAAGMGRRDDSDTDQENKSTSAVTLSGLLNVLDGVSSQEGRVLVMTTNHIEHLDEALIRPGRADKKVYFQLADRNISTQLFHTVFKQTADHKESKHEFGDETIKRLANDFASKVPDQVFSPAEVLSFLLEQKNSPFGAVTSVENWVAKTKAGNQLKREGSWVQEGR</sequence>
<feature type="domain" description="BCS1 N-terminal" evidence="14">
    <location>
        <begin position="49"/>
        <end position="212"/>
    </location>
</feature>
<dbReference type="SUPFAM" id="SSF52540">
    <property type="entry name" value="P-loop containing nucleoside triphosphate hydrolases"/>
    <property type="match status" value="1"/>
</dbReference>
<dbReference type="InterPro" id="IPR014851">
    <property type="entry name" value="BCS1_N"/>
</dbReference>
<keyword evidence="8" id="KW-1133">Transmembrane helix</keyword>
<protein>
    <recommendedName>
        <fullName evidence="17">ATPase, AAA-type, core</fullName>
    </recommendedName>
</protein>
<dbReference type="SMART" id="SM00382">
    <property type="entry name" value="AAA"/>
    <property type="match status" value="1"/>
</dbReference>
<evidence type="ECO:0000256" key="5">
    <source>
        <dbReference type="ARBA" id="ARBA00022792"/>
    </source>
</evidence>
<dbReference type="InterPro" id="IPR050747">
    <property type="entry name" value="Mitochondrial_chaperone_BCS1"/>
</dbReference>
<dbReference type="InterPro" id="IPR027417">
    <property type="entry name" value="P-loop_NTPase"/>
</dbReference>
<dbReference type="GO" id="GO:0005524">
    <property type="term" value="F:ATP binding"/>
    <property type="evidence" value="ECO:0007669"/>
    <property type="project" value="UniProtKB-KW"/>
</dbReference>
<evidence type="ECO:0000256" key="8">
    <source>
        <dbReference type="ARBA" id="ARBA00022989"/>
    </source>
</evidence>
<dbReference type="STRING" id="27334.A0A0A2JMI7"/>
<comment type="similarity">
    <text evidence="2">Belongs to the AAA ATPase family. BCS1 subfamily.</text>
</comment>
<dbReference type="GO" id="GO:0016887">
    <property type="term" value="F:ATP hydrolysis activity"/>
    <property type="evidence" value="ECO:0007669"/>
    <property type="project" value="InterPro"/>
</dbReference>
<dbReference type="InterPro" id="IPR003593">
    <property type="entry name" value="AAA+_ATPase"/>
</dbReference>
<dbReference type="PANTHER" id="PTHR23070">
    <property type="entry name" value="BCS1 AAA-TYPE ATPASE"/>
    <property type="match status" value="1"/>
</dbReference>
<evidence type="ECO:0000256" key="2">
    <source>
        <dbReference type="ARBA" id="ARBA00007448"/>
    </source>
</evidence>
<evidence type="ECO:0000256" key="11">
    <source>
        <dbReference type="ARBA" id="ARBA00048778"/>
    </source>
</evidence>